<dbReference type="GO" id="GO:0032787">
    <property type="term" value="P:monocarboxylic acid metabolic process"/>
    <property type="evidence" value="ECO:0007669"/>
    <property type="project" value="UniProtKB-ARBA"/>
</dbReference>
<dbReference type="InterPro" id="IPR057326">
    <property type="entry name" value="KR_dom"/>
</dbReference>
<evidence type="ECO:0000313" key="5">
    <source>
        <dbReference type="Proteomes" id="UP000076577"/>
    </source>
</evidence>
<dbReference type="NCBIfam" id="NF009466">
    <property type="entry name" value="PRK12826.1-2"/>
    <property type="match status" value="1"/>
</dbReference>
<dbReference type="GO" id="GO:0042619">
    <property type="term" value="P:poly-hydroxybutyrate biosynthetic process"/>
    <property type="evidence" value="ECO:0007669"/>
    <property type="project" value="InterPro"/>
</dbReference>
<comment type="caution">
    <text evidence="4">The sequence shown here is derived from an EMBL/GenBank/DDBJ whole genome shotgun (WGS) entry which is preliminary data.</text>
</comment>
<dbReference type="InterPro" id="IPR002347">
    <property type="entry name" value="SDR_fam"/>
</dbReference>
<comment type="similarity">
    <text evidence="1">Belongs to the short-chain dehydrogenases/reductases (SDR) family.</text>
</comment>
<keyword evidence="5" id="KW-1185">Reference proteome</keyword>
<dbReference type="NCBIfam" id="TIGR01829">
    <property type="entry name" value="AcAcCoA_reduct"/>
    <property type="match status" value="1"/>
</dbReference>
<dbReference type="PRINTS" id="PR00080">
    <property type="entry name" value="SDRFAMILY"/>
</dbReference>
<feature type="domain" description="Ketoreductase" evidence="3">
    <location>
        <begin position="3"/>
        <end position="178"/>
    </location>
</feature>
<dbReference type="SMART" id="SM00822">
    <property type="entry name" value="PKS_KR"/>
    <property type="match status" value="1"/>
</dbReference>
<gene>
    <name evidence="4" type="primary">phbB</name>
    <name evidence="4" type="ORF">PsAD2_00362</name>
</gene>
<dbReference type="EMBL" id="LMCB01000003">
    <property type="protein sequence ID" value="KZL21738.1"/>
    <property type="molecule type" value="Genomic_DNA"/>
</dbReference>
<dbReference type="InterPro" id="IPR050259">
    <property type="entry name" value="SDR"/>
</dbReference>
<dbReference type="OrthoDB" id="9804774at2"/>
<keyword evidence="2 4" id="KW-0560">Oxidoreductase</keyword>
<dbReference type="CDD" id="cd05333">
    <property type="entry name" value="BKR_SDR_c"/>
    <property type="match status" value="1"/>
</dbReference>
<reference evidence="4 5" key="1">
    <citation type="journal article" date="2016" name="Front. Microbiol.">
        <title>Comparative Genomic Analysis Reveals a Diverse Repertoire of Genes Involved in Prokaryote-Eukaryote Interactions within the Pseudovibrio Genus.</title>
        <authorList>
            <person name="Romano S."/>
            <person name="Fernandez-Guerra A."/>
            <person name="Reen F.J."/>
            <person name="Glockner F.O."/>
            <person name="Crowley S.P."/>
            <person name="O'Sullivan O."/>
            <person name="Cotter P.D."/>
            <person name="Adams C."/>
            <person name="Dobson A.D."/>
            <person name="O'Gara F."/>
        </authorList>
    </citation>
    <scope>NUCLEOTIDE SEQUENCE [LARGE SCALE GENOMIC DNA]</scope>
    <source>
        <strain evidence="4 5">Ad2</strain>
    </source>
</reference>
<dbReference type="PATRIC" id="fig|989403.3.peg.383"/>
<dbReference type="InterPro" id="IPR020904">
    <property type="entry name" value="Sc_DH/Rdtase_CS"/>
</dbReference>
<dbReference type="GO" id="GO:0005737">
    <property type="term" value="C:cytoplasm"/>
    <property type="evidence" value="ECO:0007669"/>
    <property type="project" value="InterPro"/>
</dbReference>
<dbReference type="PRINTS" id="PR00081">
    <property type="entry name" value="GDHRDH"/>
</dbReference>
<evidence type="ECO:0000256" key="1">
    <source>
        <dbReference type="ARBA" id="ARBA00006484"/>
    </source>
</evidence>
<dbReference type="RefSeq" id="WP_068001291.1">
    <property type="nucleotide sequence ID" value="NZ_FOFM01000002.1"/>
</dbReference>
<accession>A0A166AZ55</accession>
<evidence type="ECO:0000313" key="4">
    <source>
        <dbReference type="EMBL" id="KZL21738.1"/>
    </source>
</evidence>
<dbReference type="STRING" id="989403.SAMN05421798_102154"/>
<organism evidence="4 5">
    <name type="scientific">Pseudovibrio axinellae</name>
    <dbReference type="NCBI Taxonomy" id="989403"/>
    <lineage>
        <taxon>Bacteria</taxon>
        <taxon>Pseudomonadati</taxon>
        <taxon>Pseudomonadota</taxon>
        <taxon>Alphaproteobacteria</taxon>
        <taxon>Hyphomicrobiales</taxon>
        <taxon>Stappiaceae</taxon>
        <taxon>Pseudovibrio</taxon>
    </lineage>
</organism>
<dbReference type="AlphaFoldDB" id="A0A166AZ55"/>
<dbReference type="Gene3D" id="3.40.50.720">
    <property type="entry name" value="NAD(P)-binding Rossmann-like Domain"/>
    <property type="match status" value="1"/>
</dbReference>
<dbReference type="FunFam" id="3.40.50.720:FF:000173">
    <property type="entry name" value="3-oxoacyl-[acyl-carrier protein] reductase"/>
    <property type="match status" value="1"/>
</dbReference>
<dbReference type="NCBIfam" id="NF009464">
    <property type="entry name" value="PRK12824.1"/>
    <property type="match status" value="1"/>
</dbReference>
<proteinExistence type="inferred from homology"/>
<dbReference type="InterPro" id="IPR036291">
    <property type="entry name" value="NAD(P)-bd_dom_sf"/>
</dbReference>
<evidence type="ECO:0000259" key="3">
    <source>
        <dbReference type="SMART" id="SM00822"/>
    </source>
</evidence>
<dbReference type="PROSITE" id="PS00061">
    <property type="entry name" value="ADH_SHORT"/>
    <property type="match status" value="1"/>
</dbReference>
<protein>
    <submittedName>
        <fullName evidence="4">Acetoacetyl-CoA reductase</fullName>
        <ecNumber evidence="4">1.1.1.36</ecNumber>
    </submittedName>
</protein>
<dbReference type="GO" id="GO:0018454">
    <property type="term" value="F:acetoacetyl-CoA reductase activity"/>
    <property type="evidence" value="ECO:0007669"/>
    <property type="project" value="UniProtKB-EC"/>
</dbReference>
<dbReference type="SUPFAM" id="SSF51735">
    <property type="entry name" value="NAD(P)-binding Rossmann-fold domains"/>
    <property type="match status" value="1"/>
</dbReference>
<dbReference type="InterPro" id="IPR011283">
    <property type="entry name" value="Acetoacetyl-CoA_reductase"/>
</dbReference>
<dbReference type="PANTHER" id="PTHR42879:SF2">
    <property type="entry name" value="3-OXOACYL-[ACYL-CARRIER-PROTEIN] REDUCTASE FABG"/>
    <property type="match status" value="1"/>
</dbReference>
<dbReference type="Proteomes" id="UP000076577">
    <property type="component" value="Unassembled WGS sequence"/>
</dbReference>
<dbReference type="Pfam" id="PF13561">
    <property type="entry name" value="adh_short_C2"/>
    <property type="match status" value="1"/>
</dbReference>
<sequence>MSRVAIVTGGTRGIGAAISKGLKDAGYTVAATYAGNTQAADKFSAETGIKVYKWDVSDPKACEAGIAQVADDLGDIEVLVNNAGITRDGWFHKMDYDQWSAVMKTNLDSMFTMSRPVLDGMRARGAGRIINISSINGQKGQIGQTNYSAAKAGVIGFTKALAQETARKGITVNCICPGYIDTDMVSAVPEKVLEGIIGQIPVGRLGKAEEIAGMVCYLASTAAAFVTGSVMTINGAQYVANG</sequence>
<name>A0A166AZ55_9HYPH</name>
<evidence type="ECO:0000256" key="2">
    <source>
        <dbReference type="ARBA" id="ARBA00023002"/>
    </source>
</evidence>
<dbReference type="PANTHER" id="PTHR42879">
    <property type="entry name" value="3-OXOACYL-(ACYL-CARRIER-PROTEIN) REDUCTASE"/>
    <property type="match status" value="1"/>
</dbReference>
<dbReference type="EC" id="1.1.1.36" evidence="4"/>